<name>A0A1N7M7Q2_9FLAO</name>
<organism evidence="1 2">
    <name type="scientific">Chryseobacterium ureilyticum</name>
    <dbReference type="NCBI Taxonomy" id="373668"/>
    <lineage>
        <taxon>Bacteria</taxon>
        <taxon>Pseudomonadati</taxon>
        <taxon>Bacteroidota</taxon>
        <taxon>Flavobacteriia</taxon>
        <taxon>Flavobacteriales</taxon>
        <taxon>Weeksellaceae</taxon>
        <taxon>Chryseobacterium group</taxon>
        <taxon>Chryseobacterium</taxon>
    </lineage>
</organism>
<accession>A0A1N7M7Q2</accession>
<protein>
    <recommendedName>
        <fullName evidence="3">Lipoprotein</fullName>
    </recommendedName>
</protein>
<sequence>MKEKLITGFILILFLFFSCSKEDCVTCIAESKSGKIIETRLACDKDSEYLRGFINGFKERDNENTKDSITVHCAYSE</sequence>
<evidence type="ECO:0000313" key="1">
    <source>
        <dbReference type="EMBL" id="SIS82001.1"/>
    </source>
</evidence>
<evidence type="ECO:0008006" key="3">
    <source>
        <dbReference type="Google" id="ProtNLM"/>
    </source>
</evidence>
<reference evidence="2" key="1">
    <citation type="submission" date="2017-01" db="EMBL/GenBank/DDBJ databases">
        <authorList>
            <person name="Varghese N."/>
            <person name="Submissions S."/>
        </authorList>
    </citation>
    <scope>NUCLEOTIDE SEQUENCE [LARGE SCALE GENOMIC DNA]</scope>
    <source>
        <strain evidence="2">DSM 18017</strain>
    </source>
</reference>
<gene>
    <name evidence="1" type="ORF">SAMN05421786_102338</name>
</gene>
<dbReference type="PROSITE" id="PS51257">
    <property type="entry name" value="PROKAR_LIPOPROTEIN"/>
    <property type="match status" value="1"/>
</dbReference>
<dbReference type="EMBL" id="FTOL01000002">
    <property type="protein sequence ID" value="SIS82001.1"/>
    <property type="molecule type" value="Genomic_DNA"/>
</dbReference>
<dbReference type="RefSeq" id="WP_076551377.1">
    <property type="nucleotide sequence ID" value="NZ_FTOL01000002.1"/>
</dbReference>
<keyword evidence="2" id="KW-1185">Reference proteome</keyword>
<proteinExistence type="predicted"/>
<dbReference type="AlphaFoldDB" id="A0A1N7M7Q2"/>
<dbReference type="Proteomes" id="UP000186744">
    <property type="component" value="Unassembled WGS sequence"/>
</dbReference>
<evidence type="ECO:0000313" key="2">
    <source>
        <dbReference type="Proteomes" id="UP000186744"/>
    </source>
</evidence>
<dbReference type="OrthoDB" id="1495118at2"/>